<accession>A0A5B6VLR0</accession>
<name>A0A5B6VLR0_9ROSI</name>
<sequence length="95" mass="10825">MSTYGVRTKGMRAHGEQGQRTQIDSSAYQVRTPKPIVENVECAPTIEESQQEHANEAISQAMGVPRTTPIVFEYWLEVTERILDYIECTPKQKLK</sequence>
<dbReference type="EMBL" id="SMMG02000006">
    <property type="protein sequence ID" value="KAA3470007.1"/>
    <property type="molecule type" value="Genomic_DNA"/>
</dbReference>
<evidence type="ECO:0000313" key="3">
    <source>
        <dbReference type="Proteomes" id="UP000325315"/>
    </source>
</evidence>
<dbReference type="Proteomes" id="UP000325315">
    <property type="component" value="Unassembled WGS sequence"/>
</dbReference>
<comment type="caution">
    <text evidence="2">The sequence shown here is derived from an EMBL/GenBank/DDBJ whole genome shotgun (WGS) entry which is preliminary data.</text>
</comment>
<organism evidence="2 3">
    <name type="scientific">Gossypium australe</name>
    <dbReference type="NCBI Taxonomy" id="47621"/>
    <lineage>
        <taxon>Eukaryota</taxon>
        <taxon>Viridiplantae</taxon>
        <taxon>Streptophyta</taxon>
        <taxon>Embryophyta</taxon>
        <taxon>Tracheophyta</taxon>
        <taxon>Spermatophyta</taxon>
        <taxon>Magnoliopsida</taxon>
        <taxon>eudicotyledons</taxon>
        <taxon>Gunneridae</taxon>
        <taxon>Pentapetalae</taxon>
        <taxon>rosids</taxon>
        <taxon>malvids</taxon>
        <taxon>Malvales</taxon>
        <taxon>Malvaceae</taxon>
        <taxon>Malvoideae</taxon>
        <taxon>Gossypium</taxon>
    </lineage>
</organism>
<feature type="region of interest" description="Disordered" evidence="1">
    <location>
        <begin position="1"/>
        <end position="25"/>
    </location>
</feature>
<evidence type="ECO:0000256" key="1">
    <source>
        <dbReference type="SAM" id="MobiDB-lite"/>
    </source>
</evidence>
<dbReference type="OrthoDB" id="10450600at2759"/>
<reference evidence="2" key="1">
    <citation type="submission" date="2019-08" db="EMBL/GenBank/DDBJ databases">
        <authorList>
            <person name="Liu F."/>
        </authorList>
    </citation>
    <scope>NUCLEOTIDE SEQUENCE [LARGE SCALE GENOMIC DNA]</scope>
    <source>
        <strain evidence="2">PA1801</strain>
        <tissue evidence="2">Leaf</tissue>
    </source>
</reference>
<dbReference type="AlphaFoldDB" id="A0A5B6VLR0"/>
<gene>
    <name evidence="2" type="ORF">EPI10_015748</name>
</gene>
<protein>
    <submittedName>
        <fullName evidence="2">Uncharacterized protein</fullName>
    </submittedName>
</protein>
<keyword evidence="3" id="KW-1185">Reference proteome</keyword>
<proteinExistence type="predicted"/>
<evidence type="ECO:0000313" key="2">
    <source>
        <dbReference type="EMBL" id="KAA3470007.1"/>
    </source>
</evidence>